<comment type="caution">
    <text evidence="2">The sequence shown here is derived from an EMBL/GenBank/DDBJ whole genome shotgun (WGS) entry which is preliminary data.</text>
</comment>
<accession>A0AA87NWC0</accession>
<dbReference type="SUPFAM" id="SSF54060">
    <property type="entry name" value="His-Me finger endonucleases"/>
    <property type="match status" value="1"/>
</dbReference>
<evidence type="ECO:0000259" key="1">
    <source>
        <dbReference type="SMART" id="SM00507"/>
    </source>
</evidence>
<evidence type="ECO:0000313" key="3">
    <source>
        <dbReference type="Proteomes" id="UP000014634"/>
    </source>
</evidence>
<dbReference type="InterPro" id="IPR003615">
    <property type="entry name" value="HNH_nuc"/>
</dbReference>
<dbReference type="EMBL" id="ATFE01000001">
    <property type="protein sequence ID" value="EPF30115.1"/>
    <property type="molecule type" value="Genomic_DNA"/>
</dbReference>
<protein>
    <recommendedName>
        <fullName evidence="1">HNH nuclease domain-containing protein</fullName>
    </recommendedName>
</protein>
<proteinExistence type="predicted"/>
<dbReference type="CDD" id="cd00085">
    <property type="entry name" value="HNHc"/>
    <property type="match status" value="1"/>
</dbReference>
<dbReference type="Pfam" id="PF13392">
    <property type="entry name" value="HNH_3"/>
    <property type="match status" value="1"/>
</dbReference>
<dbReference type="Proteomes" id="UP000014634">
    <property type="component" value="Unassembled WGS sequence"/>
</dbReference>
<name>A0AA87NWC0_TREMD</name>
<gene>
    <name evidence="2" type="ORF">HMPREF9195_00128</name>
</gene>
<feature type="domain" description="HNH nuclease" evidence="1">
    <location>
        <begin position="117"/>
        <end position="164"/>
    </location>
</feature>
<organism evidence="2 3">
    <name type="scientific">Treponema medium ATCC 700293</name>
    <dbReference type="NCBI Taxonomy" id="1125700"/>
    <lineage>
        <taxon>Bacteria</taxon>
        <taxon>Pseudomonadati</taxon>
        <taxon>Spirochaetota</taxon>
        <taxon>Spirochaetia</taxon>
        <taxon>Spirochaetales</taxon>
        <taxon>Treponemataceae</taxon>
        <taxon>Treponema</taxon>
    </lineage>
</organism>
<evidence type="ECO:0000313" key="2">
    <source>
        <dbReference type="EMBL" id="EPF30115.1"/>
    </source>
</evidence>
<dbReference type="SMART" id="SM00507">
    <property type="entry name" value="HNHc"/>
    <property type="match status" value="1"/>
</dbReference>
<sequence length="243" mass="29057">MSSIKNIFHIIKYTQDELQEIFKGNYSDRYANAIKGIPVYKITDNTLLPGEVFRKYPENENICYADFREYLVGKEKIEKEIFVSNLGRIKIGNNVVKQYHIDYGYLKVNIINKYFYNVYRIVAETWCECPVKRTTPDWSVHHINNNGFDNRPDNLIWVNNKEHSYIEKYNKKKMIDILKEKKNFLLNKGINIYSEQIIKDALEDYYLLSGKKVDKLLVEYLKKYNFNREDFPNIIINTEWKSS</sequence>
<dbReference type="Gene3D" id="3.90.75.20">
    <property type="match status" value="1"/>
</dbReference>
<dbReference type="RefSeq" id="WP_016670455.1">
    <property type="nucleotide sequence ID" value="NZ_KE332517.1"/>
</dbReference>
<dbReference type="InterPro" id="IPR044925">
    <property type="entry name" value="His-Me_finger_sf"/>
</dbReference>
<dbReference type="AlphaFoldDB" id="A0AA87NWC0"/>
<reference evidence="2 3" key="1">
    <citation type="submission" date="2013-04" db="EMBL/GenBank/DDBJ databases">
        <title>The Genome Sequence of Treponema medium ATCC 700293.</title>
        <authorList>
            <consortium name="The Broad Institute Genomics Platform"/>
            <person name="Earl A."/>
            <person name="Ward D."/>
            <person name="Feldgarden M."/>
            <person name="Gevers D."/>
            <person name="Leonetti C."/>
            <person name="Blanton J.M."/>
            <person name="Dewhirst F.E."/>
            <person name="Izard J."/>
            <person name="Walker B."/>
            <person name="Young S."/>
            <person name="Zeng Q."/>
            <person name="Gargeya S."/>
            <person name="Fitzgerald M."/>
            <person name="Haas B."/>
            <person name="Abouelleil A."/>
            <person name="Allen A.W."/>
            <person name="Alvarado L."/>
            <person name="Arachchi H.M."/>
            <person name="Berlin A.M."/>
            <person name="Chapman S.B."/>
            <person name="Gainer-Dewar J."/>
            <person name="Goldberg J."/>
            <person name="Griggs A."/>
            <person name="Gujja S."/>
            <person name="Hansen M."/>
            <person name="Howarth C."/>
            <person name="Imamovic A."/>
            <person name="Ireland A."/>
            <person name="Larimer J."/>
            <person name="McCowan C."/>
            <person name="Murphy C."/>
            <person name="Pearson M."/>
            <person name="Poon T.W."/>
            <person name="Priest M."/>
            <person name="Roberts A."/>
            <person name="Saif S."/>
            <person name="Shea T."/>
            <person name="Sisk P."/>
            <person name="Sykes S."/>
            <person name="Wortman J."/>
            <person name="Nusbaum C."/>
            <person name="Birren B."/>
        </authorList>
    </citation>
    <scope>NUCLEOTIDE SEQUENCE [LARGE SCALE GENOMIC DNA]</scope>
    <source>
        <strain evidence="2 3">ATCC 700293</strain>
    </source>
</reference>